<dbReference type="GO" id="GO:0046872">
    <property type="term" value="F:metal ion binding"/>
    <property type="evidence" value="ECO:0007669"/>
    <property type="project" value="UniProtKB-KW"/>
</dbReference>
<dbReference type="Pfam" id="PF00348">
    <property type="entry name" value="polyprenyl_synt"/>
    <property type="match status" value="1"/>
</dbReference>
<dbReference type="InterPro" id="IPR008949">
    <property type="entry name" value="Isoprenoid_synthase_dom_sf"/>
</dbReference>
<keyword evidence="6" id="KW-0414">Isoprene biosynthesis</keyword>
<protein>
    <submittedName>
        <fullName evidence="8">Geranyl transferase</fullName>
    </submittedName>
</protein>
<dbReference type="InterPro" id="IPR033749">
    <property type="entry name" value="Polyprenyl_synt_CS"/>
</dbReference>
<keyword evidence="5" id="KW-0460">Magnesium</keyword>
<keyword evidence="9" id="KW-1185">Reference proteome</keyword>
<dbReference type="GO" id="GO:0004659">
    <property type="term" value="F:prenyltransferase activity"/>
    <property type="evidence" value="ECO:0007669"/>
    <property type="project" value="InterPro"/>
</dbReference>
<evidence type="ECO:0000256" key="2">
    <source>
        <dbReference type="ARBA" id="ARBA00006706"/>
    </source>
</evidence>
<dbReference type="NCBIfam" id="NF045485">
    <property type="entry name" value="FPPsyn"/>
    <property type="match status" value="1"/>
</dbReference>
<evidence type="ECO:0000313" key="8">
    <source>
        <dbReference type="EMBL" id="RFF30246.1"/>
    </source>
</evidence>
<dbReference type="Proteomes" id="UP000260351">
    <property type="component" value="Unassembled WGS sequence"/>
</dbReference>
<accession>A0A3E1K892</accession>
<keyword evidence="4" id="KW-0479">Metal-binding</keyword>
<dbReference type="FunFam" id="1.10.600.10:FF:000001">
    <property type="entry name" value="Geranylgeranyl diphosphate synthase"/>
    <property type="match status" value="1"/>
</dbReference>
<comment type="similarity">
    <text evidence="2 7">Belongs to the FPP/GGPP synthase family.</text>
</comment>
<reference evidence="8 9" key="1">
    <citation type="submission" date="2018-08" db="EMBL/GenBank/DDBJ databases">
        <title>Wenzhouxiangella salilacus sp. nov., a novel bacterium isolated from a saline lake in Xinjiang Province, China.</title>
        <authorList>
            <person name="Han S."/>
        </authorList>
    </citation>
    <scope>NUCLEOTIDE SEQUENCE [LARGE SCALE GENOMIC DNA]</scope>
    <source>
        <strain evidence="8 9">XDB06</strain>
    </source>
</reference>
<dbReference type="PROSITE" id="PS00723">
    <property type="entry name" value="POLYPRENYL_SYNTHASE_1"/>
    <property type="match status" value="1"/>
</dbReference>
<evidence type="ECO:0000256" key="7">
    <source>
        <dbReference type="RuleBase" id="RU004466"/>
    </source>
</evidence>
<dbReference type="GO" id="GO:0016114">
    <property type="term" value="P:terpenoid biosynthetic process"/>
    <property type="evidence" value="ECO:0007669"/>
    <property type="project" value="UniProtKB-ARBA"/>
</dbReference>
<dbReference type="Gene3D" id="1.10.600.10">
    <property type="entry name" value="Farnesyl Diphosphate Synthase"/>
    <property type="match status" value="1"/>
</dbReference>
<evidence type="ECO:0000313" key="9">
    <source>
        <dbReference type="Proteomes" id="UP000260351"/>
    </source>
</evidence>
<dbReference type="SFLD" id="SFLDS00005">
    <property type="entry name" value="Isoprenoid_Synthase_Type_I"/>
    <property type="match status" value="1"/>
</dbReference>
<gene>
    <name evidence="8" type="ORF">DZC52_09205</name>
</gene>
<dbReference type="GO" id="GO:0008654">
    <property type="term" value="P:phospholipid biosynthetic process"/>
    <property type="evidence" value="ECO:0007669"/>
    <property type="project" value="UniProtKB-ARBA"/>
</dbReference>
<dbReference type="InterPro" id="IPR053378">
    <property type="entry name" value="Prenyl_diphosphate_synthase"/>
</dbReference>
<dbReference type="EMBL" id="QUZK01000037">
    <property type="protein sequence ID" value="RFF30246.1"/>
    <property type="molecule type" value="Genomic_DNA"/>
</dbReference>
<evidence type="ECO:0000256" key="1">
    <source>
        <dbReference type="ARBA" id="ARBA00001946"/>
    </source>
</evidence>
<evidence type="ECO:0000256" key="4">
    <source>
        <dbReference type="ARBA" id="ARBA00022723"/>
    </source>
</evidence>
<proteinExistence type="inferred from homology"/>
<dbReference type="AlphaFoldDB" id="A0A3E1K892"/>
<keyword evidence="3 7" id="KW-0808">Transferase</keyword>
<dbReference type="InterPro" id="IPR000092">
    <property type="entry name" value="Polyprenyl_synt"/>
</dbReference>
<evidence type="ECO:0000256" key="5">
    <source>
        <dbReference type="ARBA" id="ARBA00022842"/>
    </source>
</evidence>
<dbReference type="SUPFAM" id="SSF48576">
    <property type="entry name" value="Terpenoid synthases"/>
    <property type="match status" value="1"/>
</dbReference>
<comment type="caution">
    <text evidence="8">The sequence shown here is derived from an EMBL/GenBank/DDBJ whole genome shotgun (WGS) entry which is preliminary data.</text>
</comment>
<name>A0A3E1K892_9GAMM</name>
<evidence type="ECO:0000256" key="6">
    <source>
        <dbReference type="ARBA" id="ARBA00023229"/>
    </source>
</evidence>
<dbReference type="PANTHER" id="PTHR43281:SF1">
    <property type="entry name" value="FARNESYL DIPHOSPHATE SYNTHASE"/>
    <property type="match status" value="1"/>
</dbReference>
<organism evidence="8 9">
    <name type="scientific">Wenzhouxiangella sediminis</name>
    <dbReference type="NCBI Taxonomy" id="1792836"/>
    <lineage>
        <taxon>Bacteria</taxon>
        <taxon>Pseudomonadati</taxon>
        <taxon>Pseudomonadota</taxon>
        <taxon>Gammaproteobacteria</taxon>
        <taxon>Chromatiales</taxon>
        <taxon>Wenzhouxiangellaceae</taxon>
        <taxon>Wenzhouxiangella</taxon>
    </lineage>
</organism>
<dbReference type="PANTHER" id="PTHR43281">
    <property type="entry name" value="FARNESYL DIPHOSPHATE SYNTHASE"/>
    <property type="match status" value="1"/>
</dbReference>
<dbReference type="SFLD" id="SFLDG01017">
    <property type="entry name" value="Polyprenyl_Transferase_Like"/>
    <property type="match status" value="1"/>
</dbReference>
<evidence type="ECO:0000256" key="3">
    <source>
        <dbReference type="ARBA" id="ARBA00022679"/>
    </source>
</evidence>
<comment type="cofactor">
    <cofactor evidence="1">
        <name>Mg(2+)</name>
        <dbReference type="ChEBI" id="CHEBI:18420"/>
    </cofactor>
</comment>
<dbReference type="GO" id="GO:0005737">
    <property type="term" value="C:cytoplasm"/>
    <property type="evidence" value="ECO:0007669"/>
    <property type="project" value="UniProtKB-ARBA"/>
</dbReference>
<sequence>MWNSKTTSPVSGVACGRSTDRRIHRFDSMSPSPFAERVDGLIRRAESVLGDRLRALPVNAARLAEAMHYAALGGGKRLRPLLVYASGEALDRPADELDAPAMAVELIHCYSLVHDDLPAMDDDDLRRGRPTVHLAFDEATAILAGDALQAMAFEVLTAVPDAEASRSMSRELARACGVVGMAGGQALDLQFEGCKPDRAAVEDMFMRKTGALIHAAVMMPTALRPDLAPSQRESLSRFATAIGLAFQIRDDLLEVEGDTEAIGKSSDSDASRQKASWPTLFGADAARERIEELSGQAAAALADVEGRTEGLTWLAGRLLNRRV</sequence>
<dbReference type="CDD" id="cd00685">
    <property type="entry name" value="Trans_IPPS_HT"/>
    <property type="match status" value="1"/>
</dbReference>
<dbReference type="OrthoDB" id="9805316at2"/>